<accession>A0ABD1H360</accession>
<feature type="compositionally biased region" description="Basic and acidic residues" evidence="1">
    <location>
        <begin position="33"/>
        <end position="46"/>
    </location>
</feature>
<gene>
    <name evidence="2" type="ORF">AAHA92_17564</name>
</gene>
<evidence type="ECO:0000256" key="1">
    <source>
        <dbReference type="SAM" id="MobiDB-lite"/>
    </source>
</evidence>
<dbReference type="AlphaFoldDB" id="A0ABD1H360"/>
<feature type="region of interest" description="Disordered" evidence="1">
    <location>
        <begin position="33"/>
        <end position="66"/>
    </location>
</feature>
<comment type="caution">
    <text evidence="2">The sequence shown here is derived from an EMBL/GenBank/DDBJ whole genome shotgun (WGS) entry which is preliminary data.</text>
</comment>
<protein>
    <submittedName>
        <fullName evidence="2">Uncharacterized protein</fullName>
    </submittedName>
</protein>
<evidence type="ECO:0000313" key="3">
    <source>
        <dbReference type="Proteomes" id="UP001567538"/>
    </source>
</evidence>
<dbReference type="Proteomes" id="UP001567538">
    <property type="component" value="Unassembled WGS sequence"/>
</dbReference>
<evidence type="ECO:0000313" key="2">
    <source>
        <dbReference type="EMBL" id="KAL1549461.1"/>
    </source>
</evidence>
<name>A0ABD1H360_SALDI</name>
<organism evidence="2 3">
    <name type="scientific">Salvia divinorum</name>
    <name type="common">Maria pastora</name>
    <name type="synonym">Diviner's sage</name>
    <dbReference type="NCBI Taxonomy" id="28513"/>
    <lineage>
        <taxon>Eukaryota</taxon>
        <taxon>Viridiplantae</taxon>
        <taxon>Streptophyta</taxon>
        <taxon>Embryophyta</taxon>
        <taxon>Tracheophyta</taxon>
        <taxon>Spermatophyta</taxon>
        <taxon>Magnoliopsida</taxon>
        <taxon>eudicotyledons</taxon>
        <taxon>Gunneridae</taxon>
        <taxon>Pentapetalae</taxon>
        <taxon>asterids</taxon>
        <taxon>lamiids</taxon>
        <taxon>Lamiales</taxon>
        <taxon>Lamiaceae</taxon>
        <taxon>Nepetoideae</taxon>
        <taxon>Mentheae</taxon>
        <taxon>Salviinae</taxon>
        <taxon>Salvia</taxon>
        <taxon>Salvia subgen. Calosphace</taxon>
    </lineage>
</organism>
<reference evidence="2 3" key="1">
    <citation type="submission" date="2024-06" db="EMBL/GenBank/DDBJ databases">
        <title>A chromosome level genome sequence of Diviner's sage (Salvia divinorum).</title>
        <authorList>
            <person name="Ford S.A."/>
            <person name="Ro D.-K."/>
            <person name="Ness R.W."/>
            <person name="Phillips M.A."/>
        </authorList>
    </citation>
    <scope>NUCLEOTIDE SEQUENCE [LARGE SCALE GENOMIC DNA]</scope>
    <source>
        <strain evidence="2">SAF-2024a</strain>
        <tissue evidence="2">Leaf</tissue>
    </source>
</reference>
<dbReference type="EMBL" id="JBEAFC010000007">
    <property type="protein sequence ID" value="KAL1549461.1"/>
    <property type="molecule type" value="Genomic_DNA"/>
</dbReference>
<proteinExistence type="predicted"/>
<keyword evidence="3" id="KW-1185">Reference proteome</keyword>
<sequence length="115" mass="12953">MKMTGTYNADVECGEEADQLGIRLMEVERLLEQEEKSQNKAEKGSVEDEDPYCSRTESPSGVGVGVDNSMAIVPVEIHERETTVKQVLESLRRAKEHLQRSMVRRSMRISTIKVG</sequence>